<comment type="cofactor">
    <cofactor evidence="1 7">
        <name>pyridoxal 5'-phosphate</name>
        <dbReference type="ChEBI" id="CHEBI:597326"/>
    </cofactor>
</comment>
<dbReference type="PANTHER" id="PTHR46383">
    <property type="entry name" value="ASPARTATE AMINOTRANSFERASE"/>
    <property type="match status" value="1"/>
</dbReference>
<evidence type="ECO:0000256" key="1">
    <source>
        <dbReference type="ARBA" id="ARBA00001933"/>
    </source>
</evidence>
<gene>
    <name evidence="9" type="ORF">AKJ62_02335</name>
</gene>
<dbReference type="InterPro" id="IPR015422">
    <property type="entry name" value="PyrdxlP-dep_Trfase_small"/>
</dbReference>
<dbReference type="EC" id="2.6.1.-" evidence="7"/>
<comment type="similarity">
    <text evidence="2 7">Belongs to the class-I pyridoxal-phosphate-dependent aminotransferase family.</text>
</comment>
<dbReference type="GO" id="GO:0030170">
    <property type="term" value="F:pyridoxal phosphate binding"/>
    <property type="evidence" value="ECO:0007669"/>
    <property type="project" value="InterPro"/>
</dbReference>
<dbReference type="GO" id="GO:0008483">
    <property type="term" value="F:transaminase activity"/>
    <property type="evidence" value="ECO:0007669"/>
    <property type="project" value="UniProtKB-KW"/>
</dbReference>
<dbReference type="InterPro" id="IPR050596">
    <property type="entry name" value="AspAT/PAT-like"/>
</dbReference>
<dbReference type="InterPro" id="IPR004839">
    <property type="entry name" value="Aminotransferase_I/II_large"/>
</dbReference>
<dbReference type="PANTHER" id="PTHR46383:SF1">
    <property type="entry name" value="ASPARTATE AMINOTRANSFERASE"/>
    <property type="match status" value="1"/>
</dbReference>
<dbReference type="EMBL" id="LHXL01000022">
    <property type="protein sequence ID" value="KXA89820.1"/>
    <property type="molecule type" value="Genomic_DNA"/>
</dbReference>
<dbReference type="Pfam" id="PF00155">
    <property type="entry name" value="Aminotran_1_2"/>
    <property type="match status" value="1"/>
</dbReference>
<dbReference type="FunFam" id="3.40.640.10:FF:000033">
    <property type="entry name" value="Aspartate aminotransferase"/>
    <property type="match status" value="1"/>
</dbReference>
<evidence type="ECO:0000256" key="7">
    <source>
        <dbReference type="RuleBase" id="RU000481"/>
    </source>
</evidence>
<keyword evidence="6" id="KW-0663">Pyridoxal phosphate</keyword>
<organism evidence="9 10">
    <name type="scientific">candidate division MSBL1 archaeon SCGC-AAA259D14</name>
    <dbReference type="NCBI Taxonomy" id="1698261"/>
    <lineage>
        <taxon>Archaea</taxon>
        <taxon>Methanobacteriati</taxon>
        <taxon>Methanobacteriota</taxon>
        <taxon>candidate division MSBL1</taxon>
    </lineage>
</organism>
<dbReference type="Gene3D" id="3.90.1150.10">
    <property type="entry name" value="Aspartate Aminotransferase, domain 1"/>
    <property type="match status" value="1"/>
</dbReference>
<dbReference type="InterPro" id="IPR015421">
    <property type="entry name" value="PyrdxlP-dep_Trfase_major"/>
</dbReference>
<keyword evidence="4 7" id="KW-0032">Aminotransferase</keyword>
<dbReference type="SUPFAM" id="SSF53383">
    <property type="entry name" value="PLP-dependent transferases"/>
    <property type="match status" value="1"/>
</dbReference>
<feature type="domain" description="Aminotransferase class I/classII large" evidence="8">
    <location>
        <begin position="24"/>
        <end position="371"/>
    </location>
</feature>
<evidence type="ECO:0000256" key="5">
    <source>
        <dbReference type="ARBA" id="ARBA00022679"/>
    </source>
</evidence>
<keyword evidence="10" id="KW-1185">Reference proteome</keyword>
<evidence type="ECO:0000256" key="2">
    <source>
        <dbReference type="ARBA" id="ARBA00007441"/>
    </source>
</evidence>
<evidence type="ECO:0000259" key="8">
    <source>
        <dbReference type="Pfam" id="PF00155"/>
    </source>
</evidence>
<keyword evidence="5 7" id="KW-0808">Transferase</keyword>
<dbReference type="InterPro" id="IPR015424">
    <property type="entry name" value="PyrdxlP-dep_Trfase"/>
</dbReference>
<dbReference type="Proteomes" id="UP000070589">
    <property type="component" value="Unassembled WGS sequence"/>
</dbReference>
<evidence type="ECO:0000256" key="3">
    <source>
        <dbReference type="ARBA" id="ARBA00011738"/>
    </source>
</evidence>
<dbReference type="PROSITE" id="PS00105">
    <property type="entry name" value="AA_TRANSFER_CLASS_1"/>
    <property type="match status" value="1"/>
</dbReference>
<evidence type="ECO:0000256" key="4">
    <source>
        <dbReference type="ARBA" id="ARBA00022576"/>
    </source>
</evidence>
<evidence type="ECO:0000256" key="6">
    <source>
        <dbReference type="ARBA" id="ARBA00022898"/>
    </source>
</evidence>
<sequence>MKNVPGSGTLEILSLANELEQNGKDIIHLEVGQPDFNTPQHIKEAAEKALERGETGYTPSNGIPELREALAQYLSEREINRKPDEIIVTPGAKHSLFSAMTVALDPDDEIIIPSPCWTYEGMVRILNANPVFVKAEEENQFELNPEKVKEKISSNTKMLLLNYPNNPTGSLLDEETMHAIADLAADHDFWILTDEVYERIVYTETPPSIASYSNCEERTIYINGFSKTYAMTGWRLGYTAGPADFISEMIKIQQNSTTCAAAFVQSAGLAALKESQDCVREMVSEYEKRRNIIVDRLNSIEGIHCVKPEGAFYVFPNIEELGKESMAFCKYLLSNAGVATTPGSAFGPGAEGNIRISYAESVKRIEKALDRMEQAVSSL</sequence>
<evidence type="ECO:0000313" key="9">
    <source>
        <dbReference type="EMBL" id="KXA89820.1"/>
    </source>
</evidence>
<comment type="caution">
    <text evidence="9">The sequence shown here is derived from an EMBL/GenBank/DDBJ whole genome shotgun (WGS) entry which is preliminary data.</text>
</comment>
<name>A0A133U6K0_9EURY</name>
<evidence type="ECO:0000313" key="10">
    <source>
        <dbReference type="Proteomes" id="UP000070589"/>
    </source>
</evidence>
<accession>A0A133U6K0</accession>
<comment type="subunit">
    <text evidence="3">Homodimer.</text>
</comment>
<proteinExistence type="inferred from homology"/>
<dbReference type="PATRIC" id="fig|1698261.3.peg.415"/>
<dbReference type="Gene3D" id="3.40.640.10">
    <property type="entry name" value="Type I PLP-dependent aspartate aminotransferase-like (Major domain)"/>
    <property type="match status" value="1"/>
</dbReference>
<reference evidence="9 10" key="1">
    <citation type="journal article" date="2016" name="Sci. Rep.">
        <title>Metabolic traits of an uncultured archaeal lineage -MSBL1- from brine pools of the Red Sea.</title>
        <authorList>
            <person name="Mwirichia R."/>
            <person name="Alam I."/>
            <person name="Rashid M."/>
            <person name="Vinu M."/>
            <person name="Ba-Alawi W."/>
            <person name="Anthony Kamau A."/>
            <person name="Kamanda Ngugi D."/>
            <person name="Goker M."/>
            <person name="Klenk H.P."/>
            <person name="Bajic V."/>
            <person name="Stingl U."/>
        </authorList>
    </citation>
    <scope>NUCLEOTIDE SEQUENCE [LARGE SCALE GENOMIC DNA]</scope>
    <source>
        <strain evidence="9">SCGC-AAA259D14</strain>
    </source>
</reference>
<dbReference type="InterPro" id="IPR004838">
    <property type="entry name" value="NHTrfase_class1_PyrdxlP-BS"/>
</dbReference>
<dbReference type="GO" id="GO:0006520">
    <property type="term" value="P:amino acid metabolic process"/>
    <property type="evidence" value="ECO:0007669"/>
    <property type="project" value="InterPro"/>
</dbReference>
<dbReference type="CDD" id="cd00609">
    <property type="entry name" value="AAT_like"/>
    <property type="match status" value="1"/>
</dbReference>
<dbReference type="AlphaFoldDB" id="A0A133U6K0"/>
<protein>
    <recommendedName>
        <fullName evidence="7">Aminotransferase</fullName>
        <ecNumber evidence="7">2.6.1.-</ecNumber>
    </recommendedName>
</protein>